<dbReference type="RefSeq" id="WP_202103055.1">
    <property type="nucleotide sequence ID" value="NZ_JAERTY010000005.1"/>
</dbReference>
<accession>A0ABS1R494</accession>
<keyword evidence="1" id="KW-0732">Signal</keyword>
<reference evidence="2 3" key="1">
    <citation type="submission" date="2021-01" db="EMBL/GenBank/DDBJ databases">
        <title>C459-1 draft genome sequence.</title>
        <authorList>
            <person name="Zhang X.-F."/>
        </authorList>
    </citation>
    <scope>NUCLEOTIDE SEQUENCE [LARGE SCALE GENOMIC DNA]</scope>
    <source>
        <strain evidence="3">C459-1</strain>
    </source>
</reference>
<proteinExistence type="predicted"/>
<gene>
    <name evidence="2" type="ORF">JKG61_11135</name>
</gene>
<name>A0ABS1R494_9SPHI</name>
<dbReference type="Proteomes" id="UP000625283">
    <property type="component" value="Unassembled WGS sequence"/>
</dbReference>
<dbReference type="EMBL" id="JAERTY010000005">
    <property type="protein sequence ID" value="MBL1409305.1"/>
    <property type="molecule type" value="Genomic_DNA"/>
</dbReference>
<dbReference type="PROSITE" id="PS51257">
    <property type="entry name" value="PROKAR_LIPOPROTEIN"/>
    <property type="match status" value="1"/>
</dbReference>
<feature type="chain" id="PRO_5046070441" description="Lipoprotein" evidence="1">
    <location>
        <begin position="26"/>
        <end position="214"/>
    </location>
</feature>
<feature type="signal peptide" evidence="1">
    <location>
        <begin position="1"/>
        <end position="25"/>
    </location>
</feature>
<sequence>MKSINSFLGLGVAAALLMSSCNNTGQENKVNSADSTKNMPTVEQLTNNTEAAKQQLFLRFTEESITDSSMIYIAKSLFDKDTVGLKIEVLKDIKPGLTSDGKVDEKAGFVKGSIKFSSLGASSDTFVQALGSMFKLPTADKMTDDVILPTVFSSNKTVVDLTKPSTYSFKLFFENSAGEPAEIFGVVDTYRKAFEFSEKDSTFRKQFIAAFEGK</sequence>
<comment type="caution">
    <text evidence="2">The sequence shown here is derived from an EMBL/GenBank/DDBJ whole genome shotgun (WGS) entry which is preliminary data.</text>
</comment>
<protein>
    <recommendedName>
        <fullName evidence="4">Lipoprotein</fullName>
    </recommendedName>
</protein>
<evidence type="ECO:0000313" key="2">
    <source>
        <dbReference type="EMBL" id="MBL1409305.1"/>
    </source>
</evidence>
<evidence type="ECO:0000313" key="3">
    <source>
        <dbReference type="Proteomes" id="UP000625283"/>
    </source>
</evidence>
<evidence type="ECO:0000256" key="1">
    <source>
        <dbReference type="SAM" id="SignalP"/>
    </source>
</evidence>
<keyword evidence="3" id="KW-1185">Reference proteome</keyword>
<evidence type="ECO:0008006" key="4">
    <source>
        <dbReference type="Google" id="ProtNLM"/>
    </source>
</evidence>
<organism evidence="2 3">
    <name type="scientific">Sphingobacterium faecale</name>
    <dbReference type="NCBI Taxonomy" id="2803775"/>
    <lineage>
        <taxon>Bacteria</taxon>
        <taxon>Pseudomonadati</taxon>
        <taxon>Bacteroidota</taxon>
        <taxon>Sphingobacteriia</taxon>
        <taxon>Sphingobacteriales</taxon>
        <taxon>Sphingobacteriaceae</taxon>
        <taxon>Sphingobacterium</taxon>
    </lineage>
</organism>